<dbReference type="EMBL" id="CP010951">
    <property type="protein sequence ID" value="AMO23775.1"/>
    <property type="molecule type" value="Genomic_DNA"/>
</dbReference>
<feature type="chain" id="PRO_5007449803" evidence="2">
    <location>
        <begin position="24"/>
        <end position="181"/>
    </location>
</feature>
<evidence type="ECO:0000313" key="4">
    <source>
        <dbReference type="Proteomes" id="UP000070433"/>
    </source>
</evidence>
<organism evidence="3 4">
    <name type="scientific">Ramlibacter tataouinensis</name>
    <dbReference type="NCBI Taxonomy" id="94132"/>
    <lineage>
        <taxon>Bacteria</taxon>
        <taxon>Pseudomonadati</taxon>
        <taxon>Pseudomonadota</taxon>
        <taxon>Betaproteobacteria</taxon>
        <taxon>Burkholderiales</taxon>
        <taxon>Comamonadaceae</taxon>
        <taxon>Ramlibacter</taxon>
    </lineage>
</organism>
<evidence type="ECO:0000313" key="3">
    <source>
        <dbReference type="EMBL" id="AMO23775.1"/>
    </source>
</evidence>
<dbReference type="PATRIC" id="fig|94132.3.peg.2844"/>
<dbReference type="OrthoDB" id="5296580at2"/>
<feature type="compositionally biased region" description="Polar residues" evidence="1">
    <location>
        <begin position="55"/>
        <end position="66"/>
    </location>
</feature>
<dbReference type="Gene3D" id="2.30.30.830">
    <property type="match status" value="1"/>
</dbReference>
<keyword evidence="4" id="KW-1185">Reference proteome</keyword>
<keyword evidence="2" id="KW-0732">Signal</keyword>
<name>A0A127JV39_9BURK</name>
<evidence type="ECO:0000256" key="2">
    <source>
        <dbReference type="SAM" id="SignalP"/>
    </source>
</evidence>
<sequence length="181" mass="20002">MRKRTLAAAGMAALALAGCGSSGQDELQQWMAAQRAATRPRVQPIPEPKKFVPQPYTQDGSTDPFSNQKLTQALKRESDKSTANMALLAPELARRKEALEAFPLDSMKMVGYLNKEGRPVALLRVDNLLYQVRPGNYLGQNYGKIMKVGETEVVLREIVQDAAGEWTERAATLQLQERGSK</sequence>
<protein>
    <submittedName>
        <fullName evidence="3">Pilus assembly protein PilP</fullName>
    </submittedName>
</protein>
<dbReference type="InterPro" id="IPR007446">
    <property type="entry name" value="PilP"/>
</dbReference>
<evidence type="ECO:0000256" key="1">
    <source>
        <dbReference type="SAM" id="MobiDB-lite"/>
    </source>
</evidence>
<dbReference type="Proteomes" id="UP000070433">
    <property type="component" value="Chromosome"/>
</dbReference>
<feature type="region of interest" description="Disordered" evidence="1">
    <location>
        <begin position="33"/>
        <end position="66"/>
    </location>
</feature>
<dbReference type="PROSITE" id="PS51257">
    <property type="entry name" value="PROKAR_LIPOPROTEIN"/>
    <property type="match status" value="1"/>
</dbReference>
<dbReference type="PIRSF" id="PIRSF016481">
    <property type="entry name" value="Pilus_assembly_PilP"/>
    <property type="match status" value="1"/>
</dbReference>
<proteinExistence type="predicted"/>
<dbReference type="RefSeq" id="WP_061500691.1">
    <property type="nucleotide sequence ID" value="NZ_CP010951.1"/>
</dbReference>
<reference evidence="3 4" key="1">
    <citation type="journal article" date="2014" name="Int. J. Syst. Evol. Microbiol.">
        <title>Ramlibacter solisilvae sp. nov., isolated from forest soil, and emended description of the genus Ramlibacter.</title>
        <authorList>
            <person name="Lee H.J."/>
            <person name="Lee S.H."/>
            <person name="Lee S.S."/>
            <person name="Lee J.S."/>
            <person name="Kim Y."/>
            <person name="Kim S.C."/>
            <person name="Jeon C.O."/>
        </authorList>
    </citation>
    <scope>NUCLEOTIDE SEQUENCE [LARGE SCALE GENOMIC DNA]</scope>
    <source>
        <strain evidence="3 4">5-10</strain>
    </source>
</reference>
<feature type="signal peptide" evidence="2">
    <location>
        <begin position="1"/>
        <end position="23"/>
    </location>
</feature>
<gene>
    <name evidence="3" type="ORF">UC35_13965</name>
</gene>
<accession>A0A127JV39</accession>
<dbReference type="AlphaFoldDB" id="A0A127JV39"/>
<dbReference type="Pfam" id="PF04351">
    <property type="entry name" value="PilP"/>
    <property type="match status" value="1"/>
</dbReference>